<dbReference type="EMBL" id="JACEFO010001700">
    <property type="protein sequence ID" value="KAF8719577.1"/>
    <property type="molecule type" value="Genomic_DNA"/>
</dbReference>
<sequence>MNKNICSSPSSVWSLKSRNGQVLHLNTSADIPSVGLGTWQISPGVVEDAIRAALQAGYRHIDCSPQYGNQKEVGFSLKKIFEEGTLKREDIFITSKLWCTYHDPEDVPEAIDTTLQDLQLEYLNLYLVHGPVRAKKGTGLSVQNIIKPDIPATWKAMEKLYNSGKARAIGVSNFSCKKLEDLLSVASVLPAVNQVECHPVWQQDKLRALCQSKGIHLSAYAPLGSPGSPGNDGPNVLSHPTVISIAGKLQKTPVQVALRWGIQMGHSVLPKSDNEAWTRENIDLFGWCIPDELMAKFSEQKQVRLFKYEFVTHPTSFYKSVVDFWDGEV</sequence>
<evidence type="ECO:0000256" key="1">
    <source>
        <dbReference type="ARBA" id="ARBA00007905"/>
    </source>
</evidence>
<reference evidence="9" key="1">
    <citation type="submission" date="2020-07" db="EMBL/GenBank/DDBJ databases">
        <title>Genome sequence and genetic diversity analysis of an under-domesticated orphan crop, white fonio (Digitaria exilis).</title>
        <authorList>
            <person name="Bennetzen J.L."/>
            <person name="Chen S."/>
            <person name="Ma X."/>
            <person name="Wang X."/>
            <person name="Yssel A.E.J."/>
            <person name="Chaluvadi S.R."/>
            <person name="Johnson M."/>
            <person name="Gangashetty P."/>
            <person name="Hamidou F."/>
            <person name="Sanogo M.D."/>
            <person name="Zwaenepoel A."/>
            <person name="Wallace J."/>
            <person name="Van De Peer Y."/>
            <person name="Van Deynze A."/>
        </authorList>
    </citation>
    <scope>NUCLEOTIDE SEQUENCE</scope>
    <source>
        <tissue evidence="9">Leaves</tissue>
    </source>
</reference>
<evidence type="ECO:0000259" key="8">
    <source>
        <dbReference type="Pfam" id="PF00248"/>
    </source>
</evidence>
<organism evidence="9 10">
    <name type="scientific">Digitaria exilis</name>
    <dbReference type="NCBI Taxonomy" id="1010633"/>
    <lineage>
        <taxon>Eukaryota</taxon>
        <taxon>Viridiplantae</taxon>
        <taxon>Streptophyta</taxon>
        <taxon>Embryophyta</taxon>
        <taxon>Tracheophyta</taxon>
        <taxon>Spermatophyta</taxon>
        <taxon>Magnoliopsida</taxon>
        <taxon>Liliopsida</taxon>
        <taxon>Poales</taxon>
        <taxon>Poaceae</taxon>
        <taxon>PACMAD clade</taxon>
        <taxon>Panicoideae</taxon>
        <taxon>Panicodae</taxon>
        <taxon>Paniceae</taxon>
        <taxon>Anthephorinae</taxon>
        <taxon>Digitaria</taxon>
    </lineage>
</organism>
<evidence type="ECO:0000256" key="7">
    <source>
        <dbReference type="PIRSR" id="PIRSR000097-3"/>
    </source>
</evidence>
<evidence type="ECO:0000256" key="5">
    <source>
        <dbReference type="PIRSR" id="PIRSR000097-1"/>
    </source>
</evidence>
<dbReference type="InterPro" id="IPR044498">
    <property type="entry name" value="AKR4C"/>
</dbReference>
<evidence type="ECO:0000256" key="2">
    <source>
        <dbReference type="ARBA" id="ARBA00022857"/>
    </source>
</evidence>
<keyword evidence="3" id="KW-0007">Acetylation</keyword>
<feature type="binding site" evidence="6">
    <location>
        <position position="129"/>
    </location>
    <ligand>
        <name>substrate</name>
    </ligand>
</feature>
<dbReference type="InterPro" id="IPR036812">
    <property type="entry name" value="NAD(P)_OxRdtase_dom_sf"/>
</dbReference>
<dbReference type="InterPro" id="IPR023210">
    <property type="entry name" value="NADP_OxRdtase_dom"/>
</dbReference>
<dbReference type="PIRSF" id="PIRSF000097">
    <property type="entry name" value="AKR"/>
    <property type="match status" value="1"/>
</dbReference>
<proteinExistence type="inferred from homology"/>
<evidence type="ECO:0000313" key="10">
    <source>
        <dbReference type="Proteomes" id="UP000636709"/>
    </source>
</evidence>
<dbReference type="Proteomes" id="UP000636709">
    <property type="component" value="Unassembled WGS sequence"/>
</dbReference>
<dbReference type="GO" id="GO:0016491">
    <property type="term" value="F:oxidoreductase activity"/>
    <property type="evidence" value="ECO:0007669"/>
    <property type="project" value="UniProtKB-KW"/>
</dbReference>
<name>A0A835C6Y5_9POAL</name>
<protein>
    <recommendedName>
        <fullName evidence="8">NADP-dependent oxidoreductase domain-containing protein</fullName>
    </recommendedName>
</protein>
<comment type="caution">
    <text evidence="9">The sequence shown here is derived from an EMBL/GenBank/DDBJ whole genome shotgun (WGS) entry which is preliminary data.</text>
</comment>
<comment type="similarity">
    <text evidence="1">Belongs to the aldo/keto reductase family.</text>
</comment>
<dbReference type="PANTHER" id="PTHR11732">
    <property type="entry name" value="ALDO/KETO REDUCTASE"/>
    <property type="match status" value="1"/>
</dbReference>
<keyword evidence="4" id="KW-0560">Oxidoreductase</keyword>
<evidence type="ECO:0000313" key="9">
    <source>
        <dbReference type="EMBL" id="KAF8719577.1"/>
    </source>
</evidence>
<dbReference type="InterPro" id="IPR020471">
    <property type="entry name" value="AKR"/>
</dbReference>
<feature type="site" description="Lowers pKa of active site Tyr" evidence="7">
    <location>
        <position position="96"/>
    </location>
</feature>
<feature type="domain" description="NADP-dependent oxidoreductase" evidence="8">
    <location>
        <begin position="34"/>
        <end position="297"/>
    </location>
</feature>
<dbReference type="FunFam" id="3.20.20.100:FF:000010">
    <property type="entry name" value="NADPH-dependent aldo-keto reductase, chloroplastic"/>
    <property type="match status" value="1"/>
</dbReference>
<dbReference type="PRINTS" id="PR00069">
    <property type="entry name" value="ALDKETRDTASE"/>
</dbReference>
<dbReference type="PROSITE" id="PS00062">
    <property type="entry name" value="ALDOKETO_REDUCTASE_2"/>
    <property type="match status" value="1"/>
</dbReference>
<dbReference type="Pfam" id="PF00248">
    <property type="entry name" value="Aldo_ket_red"/>
    <property type="match status" value="1"/>
</dbReference>
<dbReference type="OrthoDB" id="416253at2759"/>
<evidence type="ECO:0000256" key="4">
    <source>
        <dbReference type="ARBA" id="ARBA00023002"/>
    </source>
</evidence>
<dbReference type="PROSITE" id="PS00798">
    <property type="entry name" value="ALDOKETO_REDUCTASE_1"/>
    <property type="match status" value="1"/>
</dbReference>
<gene>
    <name evidence="9" type="ORF">HU200_024314</name>
</gene>
<dbReference type="AlphaFoldDB" id="A0A835C6Y5"/>
<evidence type="ECO:0000256" key="3">
    <source>
        <dbReference type="ARBA" id="ARBA00022990"/>
    </source>
</evidence>
<dbReference type="CDD" id="cd19125">
    <property type="entry name" value="AKR_AKR4C1-15"/>
    <property type="match status" value="1"/>
</dbReference>
<keyword evidence="2" id="KW-0521">NADP</keyword>
<feature type="active site" description="Proton donor" evidence="5">
    <location>
        <position position="67"/>
    </location>
</feature>
<dbReference type="SUPFAM" id="SSF51430">
    <property type="entry name" value="NAD(P)-linked oxidoreductase"/>
    <property type="match status" value="1"/>
</dbReference>
<dbReference type="Gene3D" id="3.20.20.100">
    <property type="entry name" value="NADP-dependent oxidoreductase domain"/>
    <property type="match status" value="1"/>
</dbReference>
<accession>A0A835C6Y5</accession>
<keyword evidence="10" id="KW-1185">Reference proteome</keyword>
<evidence type="ECO:0000256" key="6">
    <source>
        <dbReference type="PIRSR" id="PIRSR000097-2"/>
    </source>
</evidence>
<dbReference type="InterPro" id="IPR018170">
    <property type="entry name" value="Aldo/ket_reductase_CS"/>
</dbReference>